<dbReference type="RefSeq" id="WP_125119303.1">
    <property type="nucleotide sequence ID" value="NZ_AP019309.1"/>
</dbReference>
<evidence type="ECO:0000313" key="2">
    <source>
        <dbReference type="Proteomes" id="UP000268059"/>
    </source>
</evidence>
<keyword evidence="2" id="KW-1185">Reference proteome</keyword>
<accession>A0A3G9JN55</accession>
<dbReference type="EMBL" id="AP019309">
    <property type="protein sequence ID" value="BBH26433.1"/>
    <property type="molecule type" value="Genomic_DNA"/>
</dbReference>
<reference evidence="1 2" key="1">
    <citation type="submission" date="2018-11" db="EMBL/GenBank/DDBJ databases">
        <title>Novel Erysipelotrichaceae bacterium isolated from small intestine of a swine.</title>
        <authorList>
            <person name="Kim J.S."/>
            <person name="Choe H."/>
            <person name="Lee Y.R."/>
            <person name="Kim K.M."/>
            <person name="Park D.S."/>
        </authorList>
    </citation>
    <scope>NUCLEOTIDE SEQUENCE [LARGE SCALE GENOMIC DNA]</scope>
    <source>
        <strain evidence="1 2">SG0102</strain>
    </source>
</reference>
<proteinExistence type="predicted"/>
<dbReference type="AlphaFoldDB" id="A0A3G9JN55"/>
<sequence>MQFGELTKNLLLMGIGAAATTAEKSREIVDDLVKKGEITIDQGKVLNEELKSKATDKVSESMLKRVDKMSKEQRDALRAKLKEMDQDEEADKADVDQ</sequence>
<name>A0A3G9JN55_9FIRM</name>
<evidence type="ECO:0008006" key="3">
    <source>
        <dbReference type="Google" id="ProtNLM"/>
    </source>
</evidence>
<dbReference type="KEGG" id="ebm:SG0102_13670"/>
<organism evidence="1 2">
    <name type="scientific">Intestinibaculum porci</name>
    <dbReference type="NCBI Taxonomy" id="2487118"/>
    <lineage>
        <taxon>Bacteria</taxon>
        <taxon>Bacillati</taxon>
        <taxon>Bacillota</taxon>
        <taxon>Erysipelotrichia</taxon>
        <taxon>Erysipelotrichales</taxon>
        <taxon>Erysipelotrichaceae</taxon>
        <taxon>Intestinibaculum</taxon>
    </lineage>
</organism>
<dbReference type="OrthoDB" id="2134917at2"/>
<dbReference type="Proteomes" id="UP000268059">
    <property type="component" value="Chromosome"/>
</dbReference>
<dbReference type="InParanoid" id="A0A3G9JN55"/>
<evidence type="ECO:0000313" key="1">
    <source>
        <dbReference type="EMBL" id="BBH26433.1"/>
    </source>
</evidence>
<gene>
    <name evidence="1" type="ORF">SG0102_13670</name>
</gene>
<protein>
    <recommendedName>
        <fullName evidence="3">Aspartyl beta-hydroxylase</fullName>
    </recommendedName>
</protein>